<dbReference type="PROSITE" id="PS50928">
    <property type="entry name" value="ABC_TM1"/>
    <property type="match status" value="1"/>
</dbReference>
<dbReference type="Pfam" id="PF00528">
    <property type="entry name" value="BPD_transp_1"/>
    <property type="match status" value="1"/>
</dbReference>
<dbReference type="AlphaFoldDB" id="A0A2U2AH46"/>
<gene>
    <name evidence="10" type="ORF">DC083_02015</name>
</gene>
<feature type="transmembrane region" description="Helical" evidence="8">
    <location>
        <begin position="22"/>
        <end position="48"/>
    </location>
</feature>
<evidence type="ECO:0000256" key="5">
    <source>
        <dbReference type="ARBA" id="ARBA00022692"/>
    </source>
</evidence>
<keyword evidence="4" id="KW-1003">Cell membrane</keyword>
<feature type="transmembrane region" description="Helical" evidence="8">
    <location>
        <begin position="60"/>
        <end position="84"/>
    </location>
</feature>
<accession>A0A2U2AH46</accession>
<comment type="subcellular location">
    <subcellularLocation>
        <location evidence="1 8">Cell membrane</location>
        <topology evidence="1 8">Multi-pass membrane protein</topology>
    </subcellularLocation>
</comment>
<evidence type="ECO:0000256" key="8">
    <source>
        <dbReference type="RuleBase" id="RU363032"/>
    </source>
</evidence>
<reference evidence="11" key="1">
    <citation type="submission" date="2018-05" db="EMBL/GenBank/DDBJ databases">
        <title>Ignatzschineria dubaiensis sp. nov., isolated from necrotic foot tissues of dromedaries (Camelus dromedarius) and associated maggots in Dubai, United Arab Emirates.</title>
        <authorList>
            <person name="Tsang C.C."/>
            <person name="Tang J.Y.M."/>
            <person name="Fong J.Y.H."/>
            <person name="Kinne J."/>
            <person name="Lee H.H."/>
            <person name="Joseph M."/>
            <person name="Jose S."/>
            <person name="Schuster R.K."/>
            <person name="Tang Y."/>
            <person name="Sivakumar S."/>
            <person name="Chen J.H.K."/>
            <person name="Teng J.L.L."/>
            <person name="Lau S.K.P."/>
            <person name="Wernery U."/>
            <person name="Woo P.C.Y."/>
        </authorList>
    </citation>
    <scope>NUCLEOTIDE SEQUENCE [LARGE SCALE GENOMIC DNA]</scope>
    <source>
        <strain evidence="11">KCTC 22644</strain>
    </source>
</reference>
<dbReference type="PANTHER" id="PTHR30450:SF1">
    <property type="entry name" value="D-METHIONINE TRANSPORT SYSTEM PERMEASE PROTEIN METI-RELATED"/>
    <property type="match status" value="1"/>
</dbReference>
<evidence type="ECO:0000256" key="2">
    <source>
        <dbReference type="ARBA" id="ARBA00007069"/>
    </source>
</evidence>
<evidence type="ECO:0000256" key="7">
    <source>
        <dbReference type="ARBA" id="ARBA00023136"/>
    </source>
</evidence>
<comment type="similarity">
    <text evidence="2">Belongs to the binding-protein-dependent transport system permease family. CysTW subfamily.</text>
</comment>
<dbReference type="InterPro" id="IPR051322">
    <property type="entry name" value="AA_ABC_Transporter_Permease"/>
</dbReference>
<dbReference type="RefSeq" id="WP_109188583.1">
    <property type="nucleotide sequence ID" value="NZ_BMYA01000001.1"/>
</dbReference>
<dbReference type="InterPro" id="IPR035906">
    <property type="entry name" value="MetI-like_sf"/>
</dbReference>
<sequence>MTAFLDALSNAQYWDMILKNTWITLIMLGFTWLFTILIGLPWGIALFLSSPKQLLAAPNFYRVFSFITNILRSIPFLILIVVLLPLTFHLMGTKMGVKGAVFPLVVGSAPFFARLAETAFREIDRGVIEAAQSMGTPLRTIILKVLLPEARPSLIAATTVTGILILSYTAMAGTVGAGGLGDIAVRFGFHRNMSELMYLIVIVLIIMVQIMQWVGDWLVRHYTRK</sequence>
<evidence type="ECO:0000313" key="11">
    <source>
        <dbReference type="Proteomes" id="UP000245020"/>
    </source>
</evidence>
<dbReference type="Gene3D" id="1.10.3720.10">
    <property type="entry name" value="MetI-like"/>
    <property type="match status" value="1"/>
</dbReference>
<feature type="transmembrane region" description="Helical" evidence="8">
    <location>
        <begin position="154"/>
        <end position="176"/>
    </location>
</feature>
<evidence type="ECO:0000313" key="10">
    <source>
        <dbReference type="EMBL" id="PWD81982.1"/>
    </source>
</evidence>
<name>A0A2U2AH46_9GAMM</name>
<keyword evidence="6 8" id="KW-1133">Transmembrane helix</keyword>
<dbReference type="OrthoDB" id="9793490at2"/>
<keyword evidence="3 8" id="KW-0813">Transport</keyword>
<keyword evidence="11" id="KW-1185">Reference proteome</keyword>
<organism evidence="10 11">
    <name type="scientific">Ignatzschineria ureiclastica</name>
    <dbReference type="NCBI Taxonomy" id="472582"/>
    <lineage>
        <taxon>Bacteria</taxon>
        <taxon>Pseudomonadati</taxon>
        <taxon>Pseudomonadota</taxon>
        <taxon>Gammaproteobacteria</taxon>
        <taxon>Cardiobacteriales</taxon>
        <taxon>Ignatzschineriaceae</taxon>
        <taxon>Ignatzschineria</taxon>
    </lineage>
</organism>
<keyword evidence="7 8" id="KW-0472">Membrane</keyword>
<evidence type="ECO:0000256" key="1">
    <source>
        <dbReference type="ARBA" id="ARBA00004651"/>
    </source>
</evidence>
<dbReference type="EMBL" id="QEWQ01000001">
    <property type="protein sequence ID" value="PWD81982.1"/>
    <property type="molecule type" value="Genomic_DNA"/>
</dbReference>
<evidence type="ECO:0000256" key="3">
    <source>
        <dbReference type="ARBA" id="ARBA00022448"/>
    </source>
</evidence>
<feature type="domain" description="ABC transmembrane type-1" evidence="9">
    <location>
        <begin position="21"/>
        <end position="212"/>
    </location>
</feature>
<evidence type="ECO:0000259" key="9">
    <source>
        <dbReference type="PROSITE" id="PS50928"/>
    </source>
</evidence>
<proteinExistence type="inferred from homology"/>
<protein>
    <submittedName>
        <fullName evidence="10">Metal ABC transporter permease</fullName>
    </submittedName>
</protein>
<dbReference type="GO" id="GO:0005886">
    <property type="term" value="C:plasma membrane"/>
    <property type="evidence" value="ECO:0007669"/>
    <property type="project" value="UniProtKB-SubCell"/>
</dbReference>
<dbReference type="PANTHER" id="PTHR30450">
    <property type="entry name" value="ABC TRANSPORTER PERMEASE"/>
    <property type="match status" value="1"/>
</dbReference>
<dbReference type="InterPro" id="IPR000515">
    <property type="entry name" value="MetI-like"/>
</dbReference>
<keyword evidence="5 8" id="KW-0812">Transmembrane</keyword>
<comment type="caution">
    <text evidence="10">The sequence shown here is derived from an EMBL/GenBank/DDBJ whole genome shotgun (WGS) entry which is preliminary data.</text>
</comment>
<dbReference type="FunFam" id="1.10.3720.10:FF:000002">
    <property type="entry name" value="D-methionine ABC transporter permease MetI"/>
    <property type="match status" value="1"/>
</dbReference>
<dbReference type="Proteomes" id="UP000245020">
    <property type="component" value="Unassembled WGS sequence"/>
</dbReference>
<dbReference type="CDD" id="cd06261">
    <property type="entry name" value="TM_PBP2"/>
    <property type="match status" value="1"/>
</dbReference>
<evidence type="ECO:0000256" key="4">
    <source>
        <dbReference type="ARBA" id="ARBA00022475"/>
    </source>
</evidence>
<dbReference type="SUPFAM" id="SSF161098">
    <property type="entry name" value="MetI-like"/>
    <property type="match status" value="1"/>
</dbReference>
<evidence type="ECO:0000256" key="6">
    <source>
        <dbReference type="ARBA" id="ARBA00022989"/>
    </source>
</evidence>
<dbReference type="GO" id="GO:0048473">
    <property type="term" value="P:D-methionine transmembrane transport"/>
    <property type="evidence" value="ECO:0007669"/>
    <property type="project" value="TreeGrafter"/>
</dbReference>
<feature type="transmembrane region" description="Helical" evidence="8">
    <location>
        <begin position="196"/>
        <end position="219"/>
    </location>
</feature>